<dbReference type="PANTHER" id="PTHR34309:SF10">
    <property type="entry name" value="SLR1406 PROTEIN"/>
    <property type="match status" value="1"/>
</dbReference>
<dbReference type="RefSeq" id="WP_274352852.1">
    <property type="nucleotide sequence ID" value="NZ_JAQZSM010000013.1"/>
</dbReference>
<comment type="caution">
    <text evidence="1">The sequence shown here is derived from an EMBL/GenBank/DDBJ whole genome shotgun (WGS) entry which is preliminary data.</text>
</comment>
<accession>A0ABT5TAM8</accession>
<evidence type="ECO:0000313" key="1">
    <source>
        <dbReference type="EMBL" id="MDD7972175.1"/>
    </source>
</evidence>
<protein>
    <submittedName>
        <fullName evidence="1">Heme-binding protein</fullName>
    </submittedName>
</protein>
<keyword evidence="2" id="KW-1185">Reference proteome</keyword>
<dbReference type="Gene3D" id="3.30.450.150">
    <property type="entry name" value="Haem-degrading domain"/>
    <property type="match status" value="1"/>
</dbReference>
<name>A0ABT5TAM8_9RHOB</name>
<evidence type="ECO:0000313" key="2">
    <source>
        <dbReference type="Proteomes" id="UP001431784"/>
    </source>
</evidence>
<proteinExistence type="predicted"/>
<dbReference type="Pfam" id="PF03928">
    <property type="entry name" value="HbpS-like"/>
    <property type="match status" value="1"/>
</dbReference>
<dbReference type="InterPro" id="IPR005624">
    <property type="entry name" value="PduO/GlcC-like"/>
</dbReference>
<dbReference type="Proteomes" id="UP001431784">
    <property type="component" value="Unassembled WGS sequence"/>
</dbReference>
<dbReference type="InterPro" id="IPR052517">
    <property type="entry name" value="GlcG_carb_metab_protein"/>
</dbReference>
<reference evidence="1" key="1">
    <citation type="submission" date="2023-02" db="EMBL/GenBank/DDBJ databases">
        <title>Description of Roseinatronobacter alkalisoli sp. nov., an alkaliphilic bacerium isolated from soda soil.</title>
        <authorList>
            <person name="Wei W."/>
        </authorList>
    </citation>
    <scope>NUCLEOTIDE SEQUENCE</scope>
    <source>
        <strain evidence="1">HJB301</strain>
    </source>
</reference>
<organism evidence="1 2">
    <name type="scientific">Roseinatronobacter alkalisoli</name>
    <dbReference type="NCBI Taxonomy" id="3028235"/>
    <lineage>
        <taxon>Bacteria</taxon>
        <taxon>Pseudomonadati</taxon>
        <taxon>Pseudomonadota</taxon>
        <taxon>Alphaproteobacteria</taxon>
        <taxon>Rhodobacterales</taxon>
        <taxon>Paracoccaceae</taxon>
        <taxon>Roseinatronobacter</taxon>
    </lineage>
</organism>
<dbReference type="PANTHER" id="PTHR34309">
    <property type="entry name" value="SLR1406 PROTEIN"/>
    <property type="match status" value="1"/>
</dbReference>
<sequence length="149" mass="14862">MTTILANMQVSLDAADTLIDAALAEGQKRELLPLCVAVLDVGGHIIALKRQDGCGLLRADIAQGKAWAALAMGLNAATTGQRLSGNPGFLTAAIAASDGRMVPHSGGLLIIDADGRGIGAVGISGDTGENDELCARAGIAAAGLHVAPV</sequence>
<gene>
    <name evidence="1" type="ORF">PUT78_13800</name>
</gene>
<dbReference type="EMBL" id="JAQZSM010000013">
    <property type="protein sequence ID" value="MDD7972175.1"/>
    <property type="molecule type" value="Genomic_DNA"/>
</dbReference>
<dbReference type="SUPFAM" id="SSF143744">
    <property type="entry name" value="GlcG-like"/>
    <property type="match status" value="1"/>
</dbReference>
<dbReference type="InterPro" id="IPR038084">
    <property type="entry name" value="PduO/GlcC-like_sf"/>
</dbReference>